<feature type="domain" description="AAA+ ATPase" evidence="6">
    <location>
        <begin position="566"/>
        <end position="687"/>
    </location>
</feature>
<evidence type="ECO:0000256" key="4">
    <source>
        <dbReference type="ARBA" id="ARBA00022840"/>
    </source>
</evidence>
<dbReference type="InterPro" id="IPR050221">
    <property type="entry name" value="26S_Proteasome_ATPase"/>
</dbReference>
<name>A0A2P6MTI3_9EUKA</name>
<dbReference type="InterPro" id="IPR003593">
    <property type="entry name" value="AAA+_ATPase"/>
</dbReference>
<dbReference type="Pfam" id="PF22977">
    <property type="entry name" value="WHD"/>
    <property type="match status" value="1"/>
</dbReference>
<dbReference type="AlphaFoldDB" id="A0A2P6MTI3"/>
<dbReference type="CDD" id="cd19481">
    <property type="entry name" value="RecA-like_protease"/>
    <property type="match status" value="2"/>
</dbReference>
<comment type="subcellular location">
    <subcellularLocation>
        <location evidence="1">Nucleus</location>
    </subcellularLocation>
</comment>
<dbReference type="GO" id="GO:0005524">
    <property type="term" value="F:ATP binding"/>
    <property type="evidence" value="ECO:0007669"/>
    <property type="project" value="UniProtKB-KW"/>
</dbReference>
<dbReference type="SUPFAM" id="SSF52540">
    <property type="entry name" value="P-loop containing nucleoside triphosphate hydrolases"/>
    <property type="match status" value="2"/>
</dbReference>
<evidence type="ECO:0000256" key="3">
    <source>
        <dbReference type="ARBA" id="ARBA00022741"/>
    </source>
</evidence>
<dbReference type="InParanoid" id="A0A2P6MTI3"/>
<evidence type="ECO:0000313" key="8">
    <source>
        <dbReference type="Proteomes" id="UP000241769"/>
    </source>
</evidence>
<dbReference type="EMBL" id="MDYQ01000421">
    <property type="protein sequence ID" value="PRP75013.1"/>
    <property type="molecule type" value="Genomic_DNA"/>
</dbReference>
<feature type="region of interest" description="Disordered" evidence="5">
    <location>
        <begin position="1013"/>
        <end position="1035"/>
    </location>
</feature>
<evidence type="ECO:0000259" key="6">
    <source>
        <dbReference type="SMART" id="SM00382"/>
    </source>
</evidence>
<dbReference type="InterPro" id="IPR027417">
    <property type="entry name" value="P-loop_NTPase"/>
</dbReference>
<proteinExistence type="inferred from homology"/>
<evidence type="ECO:0000256" key="2">
    <source>
        <dbReference type="ARBA" id="ARBA00006914"/>
    </source>
</evidence>
<dbReference type="PANTHER" id="PTHR23073">
    <property type="entry name" value="26S PROTEASOME REGULATORY SUBUNIT"/>
    <property type="match status" value="1"/>
</dbReference>
<feature type="compositionally biased region" description="Acidic residues" evidence="5">
    <location>
        <begin position="269"/>
        <end position="283"/>
    </location>
</feature>
<dbReference type="Pfam" id="PF00004">
    <property type="entry name" value="AAA"/>
    <property type="match status" value="2"/>
</dbReference>
<dbReference type="InterPro" id="IPR054472">
    <property type="entry name" value="WHD"/>
</dbReference>
<keyword evidence="8" id="KW-1185">Reference proteome</keyword>
<evidence type="ECO:0000256" key="5">
    <source>
        <dbReference type="SAM" id="MobiDB-lite"/>
    </source>
</evidence>
<evidence type="ECO:0000313" key="7">
    <source>
        <dbReference type="EMBL" id="PRP75013.1"/>
    </source>
</evidence>
<comment type="caution">
    <text evidence="7">The sequence shown here is derived from an EMBL/GenBank/DDBJ whole genome shotgun (WGS) entry which is preliminary data.</text>
</comment>
<dbReference type="InterPro" id="IPR003959">
    <property type="entry name" value="ATPase_AAA_core"/>
</dbReference>
<dbReference type="OrthoDB" id="10042665at2759"/>
<dbReference type="STRING" id="1890364.A0A2P6MTI3"/>
<feature type="compositionally biased region" description="Polar residues" evidence="5">
    <location>
        <begin position="304"/>
        <end position="313"/>
    </location>
</feature>
<reference evidence="7 8" key="1">
    <citation type="journal article" date="2018" name="Genome Biol. Evol.">
        <title>Multiple Roots of Fruiting Body Formation in Amoebozoa.</title>
        <authorList>
            <person name="Hillmann F."/>
            <person name="Forbes G."/>
            <person name="Novohradska S."/>
            <person name="Ferling I."/>
            <person name="Riege K."/>
            <person name="Groth M."/>
            <person name="Westermann M."/>
            <person name="Marz M."/>
            <person name="Spaller T."/>
            <person name="Winckler T."/>
            <person name="Schaap P."/>
            <person name="Glockner G."/>
        </authorList>
    </citation>
    <scope>NUCLEOTIDE SEQUENCE [LARGE SCALE GENOMIC DNA]</scope>
    <source>
        <strain evidence="7 8">Jena</strain>
    </source>
</reference>
<dbReference type="GO" id="GO:0016887">
    <property type="term" value="F:ATP hydrolysis activity"/>
    <property type="evidence" value="ECO:0007669"/>
    <property type="project" value="InterPro"/>
</dbReference>
<feature type="compositionally biased region" description="Polar residues" evidence="5">
    <location>
        <begin position="1026"/>
        <end position="1035"/>
    </location>
</feature>
<feature type="domain" description="AAA+ ATPase" evidence="6">
    <location>
        <begin position="819"/>
        <end position="951"/>
    </location>
</feature>
<gene>
    <name evidence="7" type="ORF">PROFUN_07406</name>
</gene>
<dbReference type="SMART" id="SM00382">
    <property type="entry name" value="AAA"/>
    <property type="match status" value="2"/>
</dbReference>
<sequence length="1035" mass="117353">MSFQAFEIVSRERHITHTREMERLFEIAEKQGKVEMEMLKEAELVQVLKVLPPYILRQLDSDPSVPYTSEEEYLEVPRSIAWLRGNLMAYDTTVTDAFISSTREGRPDVVYTRGMIILLRGIIEKLSQIKKSKLAVTEPSKRPRMVRVFEKLELTEKEEGAMELALFQRYSNIVSMGPSLGMSIIEMIKASDPQRNYVKQNFFDYYDSNKPLYNSWSMSANITNALMGLPISQEDLLRLDGTAVHEVLQEEMGLTESTDALVNPNYNEPENDEDNVDVSPEEDSEELDLSQFIKSQIELEKNMAPSTEETNTNDIEESEDDTIPLTPYTEDLDYLQTESKRIHAILQVAEIDRSIKSNRSANYDDQQQNMRQRQLKAKSKEITRACAKRLKSTREAGPWLPRLERMIQIRGFDQYERDILITLIASNFSTHLENMGYSSGMSVSNLITSFTSDLEQQIHRRKYFYKGARLVKEGIICMTGGTALDDDLMSAYVTIDRRMIEFILGIDSEFSELVEGSHLYLPKVKLEQVVLSAEVKKLILSTVENFDSFKRARKRMGFEETLTYGSGIVMLFFGASGTGKTMVANAIANHMNKRLLLINFPSLGKMSAGESLKFIFREAKINDAILFFDECEGIFESREFGSSDVNTLLTEIERHDGLVIMATNRAYDLDEAMHRRITLAIEFIKPDPILRESIWRNNIPSGMKLADDVILSDLAMNFELTGGLIKNAILSALSIAVSRDGEKEATVRQEDFEAGARLQLRGRLRMIDFEHRVVPTQGLESLVLSKAKLEQLQSVVEYEKARQILYGQWGFDKIMGQDKANSVLFWGPPGTGKTLAAEAVAFSTGKPLKFVNTGELVSKWVGDTGKNINSIFEEAQANDAVLFFDEADAIFGRRTAVTGSTDKEANQDTGLLLYHMEHYKGIVILSSNLISEIDPAFFRRIKFVIEFVIPGAKERVTLWRKLIPSECPVEEELNLEALARRHEFTGGQIKMAIIRAASKASLREENQRITSSDLEEAALEEERKQGQTSHTSLYA</sequence>
<organism evidence="7 8">
    <name type="scientific">Planoprotostelium fungivorum</name>
    <dbReference type="NCBI Taxonomy" id="1890364"/>
    <lineage>
        <taxon>Eukaryota</taxon>
        <taxon>Amoebozoa</taxon>
        <taxon>Evosea</taxon>
        <taxon>Variosea</taxon>
        <taxon>Cavosteliida</taxon>
        <taxon>Cavosteliaceae</taxon>
        <taxon>Planoprotostelium</taxon>
    </lineage>
</organism>
<keyword evidence="3" id="KW-0547">Nucleotide-binding</keyword>
<dbReference type="GO" id="GO:0005634">
    <property type="term" value="C:nucleus"/>
    <property type="evidence" value="ECO:0007669"/>
    <property type="project" value="UniProtKB-SubCell"/>
</dbReference>
<evidence type="ECO:0000256" key="1">
    <source>
        <dbReference type="ARBA" id="ARBA00004123"/>
    </source>
</evidence>
<dbReference type="Proteomes" id="UP000241769">
    <property type="component" value="Unassembled WGS sequence"/>
</dbReference>
<keyword evidence="4" id="KW-0067">ATP-binding</keyword>
<comment type="similarity">
    <text evidence="2">Belongs to the AAA ATPase family.</text>
</comment>
<dbReference type="Gene3D" id="3.40.50.300">
    <property type="entry name" value="P-loop containing nucleotide triphosphate hydrolases"/>
    <property type="match status" value="2"/>
</dbReference>
<feature type="region of interest" description="Disordered" evidence="5">
    <location>
        <begin position="303"/>
        <end position="325"/>
    </location>
</feature>
<protein>
    <recommendedName>
        <fullName evidence="6">AAA+ ATPase domain-containing protein</fullName>
    </recommendedName>
</protein>
<feature type="region of interest" description="Disordered" evidence="5">
    <location>
        <begin position="260"/>
        <end position="283"/>
    </location>
</feature>
<accession>A0A2P6MTI3</accession>